<feature type="domain" description="Glycosyl transferase family 1" evidence="1">
    <location>
        <begin position="214"/>
        <end position="347"/>
    </location>
</feature>
<dbReference type="PANTHER" id="PTHR12526">
    <property type="entry name" value="GLYCOSYLTRANSFERASE"/>
    <property type="match status" value="1"/>
</dbReference>
<organism evidence="3 4">
    <name type="scientific">Flavobacterium collinsii</name>
    <dbReference type="NCBI Taxonomy" id="1114861"/>
    <lineage>
        <taxon>Bacteria</taxon>
        <taxon>Pseudomonadati</taxon>
        <taxon>Bacteroidota</taxon>
        <taxon>Flavobacteriia</taxon>
        <taxon>Flavobacteriales</taxon>
        <taxon>Flavobacteriaceae</taxon>
        <taxon>Flavobacterium</taxon>
    </lineage>
</organism>
<dbReference type="SUPFAM" id="SSF53756">
    <property type="entry name" value="UDP-Glycosyltransferase/glycogen phosphorylase"/>
    <property type="match status" value="1"/>
</dbReference>
<proteinExistence type="predicted"/>
<dbReference type="Gene3D" id="3.40.50.2000">
    <property type="entry name" value="Glycogen Phosphorylase B"/>
    <property type="match status" value="2"/>
</dbReference>
<dbReference type="AlphaFoldDB" id="A0A9W4XCR9"/>
<gene>
    <name evidence="3" type="ORF">TRV642_0313</name>
</gene>
<dbReference type="Proteomes" id="UP001152749">
    <property type="component" value="Chromosome"/>
</dbReference>
<evidence type="ECO:0008006" key="5">
    <source>
        <dbReference type="Google" id="ProtNLM"/>
    </source>
</evidence>
<reference evidence="3" key="1">
    <citation type="submission" date="2022-09" db="EMBL/GenBank/DDBJ databases">
        <authorList>
            <person name="Duchaud E."/>
        </authorList>
    </citation>
    <scope>NUCLEOTIDE SEQUENCE</scope>
    <source>
        <strain evidence="3">TRV642</strain>
    </source>
</reference>
<sequence>MKILMVAMASQHFFRWVEQLENAGHEVYWFDVLDSKKKVERISWVNQIVEWKLRWNYPGREFLKSKFRSFYNFIQQFNEYNTATIFEEKLLEIKPDLVHSFEMQLSCLPVLEVMEKYSSIQWVYSSWGSDMFFSEQIGISDVLMSKTLKRINYLITDCFRDFKIATEKGFGNKFLGVFPGNGGFEFKEERIIPPASRKTILIKGYNNEIGKGITVVKALSSEILLLLNEYRIVVFGADLEIKDYIQNNSRFANSQITVYLRSEFIENNELMRIMGESYIYIGNSLSDGLPNSLIEAMGMGAFPIQSNPGNATAELINDGQNGLLIQDALNAKHIEELLKKAILNPAMIENAFSYNINVIKERYDRESNRLKVIELYSSVEKVKN</sequence>
<evidence type="ECO:0000259" key="2">
    <source>
        <dbReference type="Pfam" id="PF13477"/>
    </source>
</evidence>
<evidence type="ECO:0000313" key="3">
    <source>
        <dbReference type="EMBL" id="CAI2765391.1"/>
    </source>
</evidence>
<dbReference type="Pfam" id="PF00534">
    <property type="entry name" value="Glycos_transf_1"/>
    <property type="match status" value="1"/>
</dbReference>
<dbReference type="InterPro" id="IPR028098">
    <property type="entry name" value="Glyco_trans_4-like_N"/>
</dbReference>
<evidence type="ECO:0000259" key="1">
    <source>
        <dbReference type="Pfam" id="PF00534"/>
    </source>
</evidence>
<accession>A0A9W4XCR9</accession>
<dbReference type="PANTHER" id="PTHR12526:SF638">
    <property type="entry name" value="SPORE COAT PROTEIN SA"/>
    <property type="match status" value="1"/>
</dbReference>
<evidence type="ECO:0000313" key="4">
    <source>
        <dbReference type="Proteomes" id="UP001152749"/>
    </source>
</evidence>
<feature type="domain" description="Glycosyltransferase subfamily 4-like N-terminal" evidence="2">
    <location>
        <begin position="3"/>
        <end position="156"/>
    </location>
</feature>
<dbReference type="RefSeq" id="WP_263361942.1">
    <property type="nucleotide sequence ID" value="NZ_OX336425.1"/>
</dbReference>
<protein>
    <recommendedName>
        <fullName evidence="5">Glycosyl transferase family 1 domain-containing protein</fullName>
    </recommendedName>
</protein>
<name>A0A9W4XCR9_9FLAO</name>
<dbReference type="GO" id="GO:0016757">
    <property type="term" value="F:glycosyltransferase activity"/>
    <property type="evidence" value="ECO:0007669"/>
    <property type="project" value="InterPro"/>
</dbReference>
<dbReference type="Pfam" id="PF13477">
    <property type="entry name" value="Glyco_trans_4_2"/>
    <property type="match status" value="1"/>
</dbReference>
<dbReference type="InterPro" id="IPR001296">
    <property type="entry name" value="Glyco_trans_1"/>
</dbReference>
<dbReference type="KEGG" id="fcs:TRV642_0313"/>
<dbReference type="EMBL" id="OX336425">
    <property type="protein sequence ID" value="CAI2765391.1"/>
    <property type="molecule type" value="Genomic_DNA"/>
</dbReference>